<comment type="subcellular location">
    <subcellularLocation>
        <location evidence="1">Membrane</location>
        <topology evidence="1">Multi-pass membrane protein</topology>
    </subcellularLocation>
</comment>
<feature type="transmembrane region" description="Helical" evidence="8">
    <location>
        <begin position="716"/>
        <end position="738"/>
    </location>
</feature>
<keyword evidence="4 8" id="KW-0812">Transmembrane</keyword>
<dbReference type="Proteomes" id="UP000501130">
    <property type="component" value="Chromosome"/>
</dbReference>
<keyword evidence="5" id="KW-0378">Hydrolase</keyword>
<reference evidence="10 11" key="1">
    <citation type="submission" date="2020-05" db="EMBL/GenBank/DDBJ databases">
        <title>Compete genome of Limnobacter sp. SAORIC-580.</title>
        <authorList>
            <person name="Song J."/>
            <person name="Cho J.-C."/>
        </authorList>
    </citation>
    <scope>NUCLEOTIDE SEQUENCE [LARGE SCALE GENOMIC DNA]</scope>
    <source>
        <strain evidence="10 11">SAORIC-580</strain>
    </source>
</reference>
<gene>
    <name evidence="10" type="ORF">HKT17_03075</name>
</gene>
<dbReference type="Gene3D" id="3.90.550.10">
    <property type="entry name" value="Spore Coat Polysaccharide Biosynthesis Protein SpsA, Chain A"/>
    <property type="match status" value="1"/>
</dbReference>
<dbReference type="Pfam" id="PF00332">
    <property type="entry name" value="Glyco_hydro_17"/>
    <property type="match status" value="1"/>
</dbReference>
<evidence type="ECO:0000256" key="1">
    <source>
        <dbReference type="ARBA" id="ARBA00004141"/>
    </source>
</evidence>
<dbReference type="InterPro" id="IPR029044">
    <property type="entry name" value="Nucleotide-diphossugar_trans"/>
</dbReference>
<dbReference type="PANTHER" id="PTHR43867:SF4">
    <property type="entry name" value="BETA-(1-3)-GLUCOSYL TRANSFERASE"/>
    <property type="match status" value="1"/>
</dbReference>
<feature type="transmembrane region" description="Helical" evidence="8">
    <location>
        <begin position="339"/>
        <end position="356"/>
    </location>
</feature>
<evidence type="ECO:0000256" key="8">
    <source>
        <dbReference type="SAM" id="Phobius"/>
    </source>
</evidence>
<dbReference type="CDD" id="cd06435">
    <property type="entry name" value="CESA_NdvC_like"/>
    <property type="match status" value="1"/>
</dbReference>
<dbReference type="SUPFAM" id="SSF53448">
    <property type="entry name" value="Nucleotide-diphospho-sugar transferases"/>
    <property type="match status" value="1"/>
</dbReference>
<feature type="transmembrane region" description="Helical" evidence="8">
    <location>
        <begin position="362"/>
        <end position="386"/>
    </location>
</feature>
<keyword evidence="3" id="KW-0808">Transferase</keyword>
<evidence type="ECO:0000256" key="7">
    <source>
        <dbReference type="ARBA" id="ARBA00023136"/>
    </source>
</evidence>
<protein>
    <submittedName>
        <fullName evidence="10">Glycosyltransferase</fullName>
    </submittedName>
</protein>
<dbReference type="EMBL" id="CP053084">
    <property type="protein sequence ID" value="QJR28762.1"/>
    <property type="molecule type" value="Genomic_DNA"/>
</dbReference>
<evidence type="ECO:0000313" key="11">
    <source>
        <dbReference type="Proteomes" id="UP000501130"/>
    </source>
</evidence>
<feature type="domain" description="Glycosyltransferase 2-like" evidence="9">
    <location>
        <begin position="517"/>
        <end position="710"/>
    </location>
</feature>
<dbReference type="Pfam" id="PF13632">
    <property type="entry name" value="Glyco_trans_2_3"/>
    <property type="match status" value="1"/>
</dbReference>
<feature type="transmembrane region" description="Helical" evidence="8">
    <location>
        <begin position="688"/>
        <end position="710"/>
    </location>
</feature>
<dbReference type="Gene3D" id="3.20.20.80">
    <property type="entry name" value="Glycosidases"/>
    <property type="match status" value="1"/>
</dbReference>
<dbReference type="InterPro" id="IPR050321">
    <property type="entry name" value="Glycosyltr_2/OpgH_subfam"/>
</dbReference>
<evidence type="ECO:0000256" key="4">
    <source>
        <dbReference type="ARBA" id="ARBA00022692"/>
    </source>
</evidence>
<evidence type="ECO:0000256" key="3">
    <source>
        <dbReference type="ARBA" id="ARBA00022679"/>
    </source>
</evidence>
<evidence type="ECO:0000259" key="9">
    <source>
        <dbReference type="Pfam" id="PF13632"/>
    </source>
</evidence>
<organism evidence="10 11">
    <name type="scientific">Limnobacter profundi</name>
    <dbReference type="NCBI Taxonomy" id="2732163"/>
    <lineage>
        <taxon>Bacteria</taxon>
        <taxon>Pseudomonadati</taxon>
        <taxon>Pseudomonadota</taxon>
        <taxon>Betaproteobacteria</taxon>
        <taxon>Burkholderiales</taxon>
        <taxon>Burkholderiaceae</taxon>
        <taxon>Limnobacter</taxon>
    </lineage>
</organism>
<dbReference type="InterPro" id="IPR017853">
    <property type="entry name" value="GH"/>
</dbReference>
<evidence type="ECO:0000256" key="6">
    <source>
        <dbReference type="ARBA" id="ARBA00022989"/>
    </source>
</evidence>
<keyword evidence="6 8" id="KW-1133">Transmembrane helix</keyword>
<keyword evidence="2" id="KW-0328">Glycosyltransferase</keyword>
<feature type="transmembrane region" description="Helical" evidence="8">
    <location>
        <begin position="809"/>
        <end position="827"/>
    </location>
</feature>
<keyword evidence="7 8" id="KW-0472">Membrane</keyword>
<keyword evidence="11" id="KW-1185">Reference proteome</keyword>
<dbReference type="InterPro" id="IPR000490">
    <property type="entry name" value="Glyco_hydro_17"/>
</dbReference>
<feature type="transmembrane region" description="Helical" evidence="8">
    <location>
        <begin position="750"/>
        <end position="769"/>
    </location>
</feature>
<dbReference type="SUPFAM" id="SSF51445">
    <property type="entry name" value="(Trans)glycosidases"/>
    <property type="match status" value="1"/>
</dbReference>
<name>A0ABX6N5W5_9BURK</name>
<accession>A0ABX6N5W5</accession>
<sequence>MPSVFALFAFVLLVVGGYGYINQPAQEPPWNQVIPGFAFSPYQAGQSPIDNIEPKLEDINRDLSLLAGKTLAIRTYTVAGIFGEIPALAKAHNINVALGAWLSPDLQANEKELERLLSVAHSPPYNVVRLIVGNEALLREDLNLKQMTAYLDQVRAETDIPVSTAEPWHVWLKNPELAEHVDYLAVHLLPFWEGIALDDAVNFSINTYKRLQLAFPDKPIVVTEVGWPSNGRSIKQADASQANQAKFLRRFIQRAEQEDIVFYVMEAFDQPWKSDIEGSVGGHWGVFDSFREAKFEPDRPIIAIPQWKLLAAASIVVALMMTFLLLIDSKTLRDSGRTFLIFNAFVISSLIIYVIYDFTLQYHTWASVAISVFLLLGVVGVFVIVMSEAHEWAEAMWYSSRRRLLTLPKRGEAETALAKGHQPFVSIHVPAYEEPPEMLIDTLNALARLDYPNFEVIVVDNNTKDETTWRPVQAHCQQLDQQSGKRFRFFHVSPLSGYKAGALNYALERTCPQAEVVAVIDADYKVLPHWLKDLAPEFEKPEIAIVQAPQDYRDGVDSAFKSVCYAEYKGFFHLGMVTRNERNAIIQHGTMTMVRRSVLEQVGCWGISTITEDTELGLRIFEQGHEAVYIDQSYGHGLIPDTFTDYKKQRHRWAYGAMQILREHAGQLLGFKQSKLTAGQRYHFVSGWLPWIADGINLVFTLLAVVWSGLMLFDPLAFNAPPLLISVVPIMFFAFKITKLFTLYLVQVKASFRTAMAATLAGLSLSYAIGRATLSGLFVGRKIPFIRTPKMASRMAVLHAVNAARDESVLAFVLLCAVGLIYFRLGFDSKENLAWCLVLISQSLPFVAAFVVSLLSAAPTRAVVHNEIGVKQS</sequence>
<dbReference type="InterPro" id="IPR001173">
    <property type="entry name" value="Glyco_trans_2-like"/>
</dbReference>
<proteinExistence type="predicted"/>
<evidence type="ECO:0000313" key="10">
    <source>
        <dbReference type="EMBL" id="QJR28762.1"/>
    </source>
</evidence>
<dbReference type="PROSITE" id="PS00587">
    <property type="entry name" value="GLYCOSYL_HYDROL_F17"/>
    <property type="match status" value="1"/>
</dbReference>
<feature type="transmembrane region" description="Helical" evidence="8">
    <location>
        <begin position="307"/>
        <end position="327"/>
    </location>
</feature>
<dbReference type="PANTHER" id="PTHR43867">
    <property type="entry name" value="CELLULOSE SYNTHASE CATALYTIC SUBUNIT A [UDP-FORMING]"/>
    <property type="match status" value="1"/>
</dbReference>
<dbReference type="RefSeq" id="WP_171097748.1">
    <property type="nucleotide sequence ID" value="NZ_CP053084.1"/>
</dbReference>
<feature type="transmembrane region" description="Helical" evidence="8">
    <location>
        <begin position="834"/>
        <end position="855"/>
    </location>
</feature>
<evidence type="ECO:0000256" key="2">
    <source>
        <dbReference type="ARBA" id="ARBA00022676"/>
    </source>
</evidence>
<evidence type="ECO:0000256" key="5">
    <source>
        <dbReference type="ARBA" id="ARBA00022801"/>
    </source>
</evidence>